<comment type="caution">
    <text evidence="11">The sequence shown here is derived from an EMBL/GenBank/DDBJ whole genome shotgun (WGS) entry which is preliminary data.</text>
</comment>
<keyword evidence="7 9" id="KW-0862">Zinc</keyword>
<name>A0A6L5Y8P6_9BACT</name>
<dbReference type="InterPro" id="IPR023358">
    <property type="entry name" value="Peptidase_M18_dom2"/>
</dbReference>
<dbReference type="NCBIfam" id="NF002759">
    <property type="entry name" value="PRK02813.1"/>
    <property type="match status" value="1"/>
</dbReference>
<evidence type="ECO:0000256" key="8">
    <source>
        <dbReference type="ARBA" id="ARBA00023049"/>
    </source>
</evidence>
<evidence type="ECO:0000256" key="6">
    <source>
        <dbReference type="ARBA" id="ARBA00022801"/>
    </source>
</evidence>
<keyword evidence="3 9" id="KW-0031">Aminopeptidase</keyword>
<keyword evidence="5 9" id="KW-0479">Metal-binding</keyword>
<dbReference type="RefSeq" id="WP_154527803.1">
    <property type="nucleotide sequence ID" value="NZ_VUNH01000001.1"/>
</dbReference>
<dbReference type="InterPro" id="IPR001948">
    <property type="entry name" value="Peptidase_M18"/>
</dbReference>
<keyword evidence="12" id="KW-1185">Reference proteome</keyword>
<dbReference type="AlphaFoldDB" id="A0A6L5Y8P6"/>
<dbReference type="GO" id="GO:0005737">
    <property type="term" value="C:cytoplasm"/>
    <property type="evidence" value="ECO:0007669"/>
    <property type="project" value="UniProtKB-ARBA"/>
</dbReference>
<dbReference type="Gene3D" id="3.40.630.10">
    <property type="entry name" value="Zn peptidases"/>
    <property type="match status" value="1"/>
</dbReference>
<evidence type="ECO:0000256" key="10">
    <source>
        <dbReference type="RuleBase" id="RU004387"/>
    </source>
</evidence>
<evidence type="ECO:0000313" key="11">
    <source>
        <dbReference type="EMBL" id="MST54679.1"/>
    </source>
</evidence>
<evidence type="ECO:0000256" key="3">
    <source>
        <dbReference type="ARBA" id="ARBA00022438"/>
    </source>
</evidence>
<dbReference type="PANTHER" id="PTHR28570">
    <property type="entry name" value="ASPARTYL AMINOPEPTIDASE"/>
    <property type="match status" value="1"/>
</dbReference>
<dbReference type="GO" id="GO:0006508">
    <property type="term" value="P:proteolysis"/>
    <property type="evidence" value="ECO:0007669"/>
    <property type="project" value="UniProtKB-KW"/>
</dbReference>
<dbReference type="SUPFAM" id="SSF101821">
    <property type="entry name" value="Aminopeptidase/glucanase lid domain"/>
    <property type="match status" value="1"/>
</dbReference>
<proteinExistence type="inferred from homology"/>
<dbReference type="Pfam" id="PF02127">
    <property type="entry name" value="Peptidase_M18"/>
    <property type="match status" value="1"/>
</dbReference>
<evidence type="ECO:0000256" key="4">
    <source>
        <dbReference type="ARBA" id="ARBA00022670"/>
    </source>
</evidence>
<dbReference type="Gene3D" id="2.30.250.10">
    <property type="entry name" value="Aminopeptidase i, Domain 2"/>
    <property type="match status" value="1"/>
</dbReference>
<gene>
    <name evidence="11" type="ORF">FYJ74_01240</name>
</gene>
<dbReference type="PRINTS" id="PR00932">
    <property type="entry name" value="AMINO1PTASE"/>
</dbReference>
<keyword evidence="4 9" id="KW-0645">Protease</keyword>
<reference evidence="11 12" key="1">
    <citation type="submission" date="2019-08" db="EMBL/GenBank/DDBJ databases">
        <title>In-depth cultivation of the pig gut microbiome towards novel bacterial diversity and tailored functional studies.</title>
        <authorList>
            <person name="Wylensek D."/>
            <person name="Hitch T.C.A."/>
            <person name="Clavel T."/>
        </authorList>
    </citation>
    <scope>NUCLEOTIDE SEQUENCE [LARGE SCALE GENOMIC DNA]</scope>
    <source>
        <strain evidence="11 12">SM-530-WT-4B</strain>
    </source>
</reference>
<evidence type="ECO:0000313" key="12">
    <source>
        <dbReference type="Proteomes" id="UP000473699"/>
    </source>
</evidence>
<sequence>MKNDVSRRLIDFLDNSPTCYQAIENLSSQLRKKGYAPLRESERWTLERGGKYFVTRGESSLIAFRLPAGELRGFMLTASHSDSPTFKLRQNAEVPSAGNTVRLSVEGYGGAIMRSWLDKPLSVAGRVFVKEGAGIASKLIDIDRDLLVIPSLAIHMNREMNKGVELKANVDMLPLFAAAGEEGAFRRLVAEAAGVGADDVVSTELFLYPRTPGTLVGLNEEFIASPRLDDLECVFCCYTGFVESESEPSASAPLFCVFNNEEVGSGSRQGANSTFLEDTVGRICESLGMSADERGAAVADSFMISADNAHAIHPAHSEYADGNESPVLNGGVVIKYNAAQKYTTDGLSGAVFTRLCELAGVPVQRYSNRADLPGGSTLGNISGSHLSVPTVDIGLPQLAMHSCCEVGGVKDAEYLIEAARAFYGKSFRHGADGRIELE</sequence>
<dbReference type="SUPFAM" id="SSF53187">
    <property type="entry name" value="Zn-dependent exopeptidases"/>
    <property type="match status" value="1"/>
</dbReference>
<evidence type="ECO:0000256" key="9">
    <source>
        <dbReference type="RuleBase" id="RU004386"/>
    </source>
</evidence>
<dbReference type="PANTHER" id="PTHR28570:SF3">
    <property type="entry name" value="ASPARTYL AMINOPEPTIDASE"/>
    <property type="match status" value="1"/>
</dbReference>
<evidence type="ECO:0000256" key="7">
    <source>
        <dbReference type="ARBA" id="ARBA00022833"/>
    </source>
</evidence>
<protein>
    <recommendedName>
        <fullName evidence="10">M18 family aminopeptidase</fullName>
        <ecNumber evidence="10">3.4.11.-</ecNumber>
    </recommendedName>
</protein>
<evidence type="ECO:0000256" key="2">
    <source>
        <dbReference type="ARBA" id="ARBA00008290"/>
    </source>
</evidence>
<dbReference type="CDD" id="cd05658">
    <property type="entry name" value="M18_DAP"/>
    <property type="match status" value="1"/>
</dbReference>
<comment type="cofactor">
    <cofactor evidence="1 10">
        <name>Zn(2+)</name>
        <dbReference type="ChEBI" id="CHEBI:29105"/>
    </cofactor>
</comment>
<evidence type="ECO:0000256" key="1">
    <source>
        <dbReference type="ARBA" id="ARBA00001947"/>
    </source>
</evidence>
<evidence type="ECO:0000256" key="5">
    <source>
        <dbReference type="ARBA" id="ARBA00022723"/>
    </source>
</evidence>
<keyword evidence="8 9" id="KW-0482">Metalloprotease</keyword>
<comment type="similarity">
    <text evidence="2 9">Belongs to the peptidase M18 family.</text>
</comment>
<dbReference type="GO" id="GO:0008270">
    <property type="term" value="F:zinc ion binding"/>
    <property type="evidence" value="ECO:0007669"/>
    <property type="project" value="InterPro"/>
</dbReference>
<dbReference type="EMBL" id="VUNH01000001">
    <property type="protein sequence ID" value="MST54679.1"/>
    <property type="molecule type" value="Genomic_DNA"/>
</dbReference>
<dbReference type="Proteomes" id="UP000473699">
    <property type="component" value="Unassembled WGS sequence"/>
</dbReference>
<keyword evidence="6 9" id="KW-0378">Hydrolase</keyword>
<accession>A0A6L5Y8P6</accession>
<organism evidence="11 12">
    <name type="scientific">Pyramidobacter porci</name>
    <dbReference type="NCBI Taxonomy" id="2605789"/>
    <lineage>
        <taxon>Bacteria</taxon>
        <taxon>Thermotogati</taxon>
        <taxon>Synergistota</taxon>
        <taxon>Synergistia</taxon>
        <taxon>Synergistales</taxon>
        <taxon>Dethiosulfovibrionaceae</taxon>
        <taxon>Pyramidobacter</taxon>
    </lineage>
</organism>
<dbReference type="GO" id="GO:0008237">
    <property type="term" value="F:metallopeptidase activity"/>
    <property type="evidence" value="ECO:0007669"/>
    <property type="project" value="UniProtKB-KW"/>
</dbReference>
<dbReference type="EC" id="3.4.11.-" evidence="10"/>
<dbReference type="GO" id="GO:0004177">
    <property type="term" value="F:aminopeptidase activity"/>
    <property type="evidence" value="ECO:0007669"/>
    <property type="project" value="UniProtKB-KW"/>
</dbReference>